<evidence type="ECO:0000313" key="4">
    <source>
        <dbReference type="Proteomes" id="UP000014107"/>
    </source>
</evidence>
<evidence type="ECO:0000313" key="2">
    <source>
        <dbReference type="EMBL" id="EOU23571.1"/>
    </source>
</evidence>
<dbReference type="Gene3D" id="4.10.410.40">
    <property type="match status" value="1"/>
</dbReference>
<dbReference type="AlphaFoldDB" id="A0AAV3J5C3"/>
<name>A0AAV3J5C3_ENTAV</name>
<dbReference type="GeneID" id="69570918"/>
<evidence type="ECO:0000313" key="3">
    <source>
        <dbReference type="Proteomes" id="UP000014104"/>
    </source>
</evidence>
<reference evidence="1 3" key="1">
    <citation type="submission" date="2013-03" db="EMBL/GenBank/DDBJ databases">
        <title>The Genome Sequence of Enterococcus avium ATCC_14025 (Illumina only assembly).</title>
        <authorList>
            <consortium name="The Broad Institute Genomics Platform"/>
            <consortium name="The Broad Institute Genome Sequencing Center for Infectious Disease"/>
            <person name="Earl A."/>
            <person name="Russ C."/>
            <person name="Gilmore M."/>
            <person name="Surin D."/>
            <person name="Walker B."/>
            <person name="Young S."/>
            <person name="Zeng Q."/>
            <person name="Gargeya S."/>
            <person name="Fitzgerald M."/>
            <person name="Haas B."/>
            <person name="Abouelleil A."/>
            <person name="Allen A.W."/>
            <person name="Alvarado L."/>
            <person name="Arachchi H.M."/>
            <person name="Berlin A.M."/>
            <person name="Chapman S.B."/>
            <person name="Gainer-Dewar J."/>
            <person name="Goldberg J."/>
            <person name="Griggs A."/>
            <person name="Gujja S."/>
            <person name="Hansen M."/>
            <person name="Howarth C."/>
            <person name="Imamovic A."/>
            <person name="Ireland A."/>
            <person name="Larimer J."/>
            <person name="McCowan C."/>
            <person name="Murphy C."/>
            <person name="Pearson M."/>
            <person name="Poon T.W."/>
            <person name="Priest M."/>
            <person name="Roberts A."/>
            <person name="Saif S."/>
            <person name="Shea T."/>
            <person name="Sisk P."/>
            <person name="Sykes S."/>
            <person name="Wortman J."/>
            <person name="Nusbaum C."/>
            <person name="Birren B."/>
        </authorList>
    </citation>
    <scope>NUCLEOTIDE SEQUENCE [LARGE SCALE GENOMIC DNA]</scope>
    <source>
        <strain evidence="1 3">ATCC 14025</strain>
    </source>
</reference>
<dbReference type="Proteomes" id="UP000014104">
    <property type="component" value="Unassembled WGS sequence"/>
</dbReference>
<dbReference type="InterPro" id="IPR014918">
    <property type="entry name" value="Phage_tail_3"/>
</dbReference>
<dbReference type="Pfam" id="PF08813">
    <property type="entry name" value="Phage_tail_3"/>
    <property type="match status" value="1"/>
</dbReference>
<gene>
    <name evidence="2" type="ORF">I570_01436</name>
    <name evidence="1" type="ORF">OMU_00449</name>
</gene>
<keyword evidence="3" id="KW-1185">Reference proteome</keyword>
<sequence>MKKTKILPMNLQLFAGLLTKGTALSMKSGSESGFTEIEGLQAVPEIGGDPEQVDVTTLKDANKKYISGIQDMDSLEFTFLYDKAVFTKLKAVQTSGKEAKFELSYPDGAKCTFTGGVTVKMGSGEVNGAYQFTLSVTVSDGPDWA</sequence>
<dbReference type="RefSeq" id="WP_010743584.1">
    <property type="nucleotide sequence ID" value="NZ_KE136357.1"/>
</dbReference>
<evidence type="ECO:0000313" key="1">
    <source>
        <dbReference type="EMBL" id="EOT51120.1"/>
    </source>
</evidence>
<reference evidence="2 4" key="2">
    <citation type="submission" date="2013-03" db="EMBL/GenBank/DDBJ databases">
        <title>The Genome Sequence of Enterococcus avium ATCC_14025 (PacBio/Illumina hybrid assembly).</title>
        <authorList>
            <consortium name="The Broad Institute Genomics Platform"/>
            <consortium name="The Broad Institute Genome Sequencing Center for Infectious Disease"/>
            <person name="Earl A."/>
            <person name="Russ C."/>
            <person name="Gilmore M."/>
            <person name="Surin D."/>
            <person name="Walker B."/>
            <person name="Young S."/>
            <person name="Zeng Q."/>
            <person name="Gargeya S."/>
            <person name="Fitzgerald M."/>
            <person name="Haas B."/>
            <person name="Abouelleil A."/>
            <person name="Allen A.W."/>
            <person name="Alvarado L."/>
            <person name="Arachchi H.M."/>
            <person name="Berlin A.M."/>
            <person name="Chapman S.B."/>
            <person name="Gainer-Dewar J."/>
            <person name="Goldberg J."/>
            <person name="Griggs A."/>
            <person name="Gujja S."/>
            <person name="Hansen M."/>
            <person name="Howarth C."/>
            <person name="Imamovic A."/>
            <person name="Ireland A."/>
            <person name="Larimer J."/>
            <person name="McCowan C."/>
            <person name="Murphy C."/>
            <person name="Pearson M."/>
            <person name="Poon T.W."/>
            <person name="Priest M."/>
            <person name="Roberts A."/>
            <person name="Saif S."/>
            <person name="Shea T."/>
            <person name="Sisk P."/>
            <person name="Sykes S."/>
            <person name="Wortman J."/>
            <person name="Nusbaum C."/>
            <person name="Birren B."/>
        </authorList>
    </citation>
    <scope>NUCLEOTIDE SEQUENCE [LARGE SCALE GENOMIC DNA]</scope>
    <source>
        <strain evidence="2 4">ATCC 14025</strain>
    </source>
</reference>
<dbReference type="EMBL" id="AHYV01000005">
    <property type="protein sequence ID" value="EOT51120.1"/>
    <property type="molecule type" value="Genomic_DNA"/>
</dbReference>
<organism evidence="2 4">
    <name type="scientific">Enterococcus avium ATCC 14025</name>
    <dbReference type="NCBI Taxonomy" id="1140002"/>
    <lineage>
        <taxon>Bacteria</taxon>
        <taxon>Bacillati</taxon>
        <taxon>Bacillota</taxon>
        <taxon>Bacilli</taxon>
        <taxon>Lactobacillales</taxon>
        <taxon>Enterococcaceae</taxon>
        <taxon>Enterococcus</taxon>
    </lineage>
</organism>
<dbReference type="EMBL" id="ASWL01000002">
    <property type="protein sequence ID" value="EOU23571.1"/>
    <property type="molecule type" value="Genomic_DNA"/>
</dbReference>
<dbReference type="Proteomes" id="UP000014107">
    <property type="component" value="Unassembled WGS sequence"/>
</dbReference>
<proteinExistence type="predicted"/>
<protein>
    <recommendedName>
        <fullName evidence="5">TP901-1 family phage major tail protein</fullName>
    </recommendedName>
</protein>
<comment type="caution">
    <text evidence="2">The sequence shown here is derived from an EMBL/GenBank/DDBJ whole genome shotgun (WGS) entry which is preliminary data.</text>
</comment>
<evidence type="ECO:0008006" key="5">
    <source>
        <dbReference type="Google" id="ProtNLM"/>
    </source>
</evidence>
<accession>A0AAV3J5C3</accession>